<name>A0A7I7PA09_9MYCO</name>
<evidence type="ECO:0000256" key="1">
    <source>
        <dbReference type="SAM" id="MobiDB-lite"/>
    </source>
</evidence>
<reference evidence="4 5" key="1">
    <citation type="journal article" date="2019" name="Emerg. Microbes Infect.">
        <title>Comprehensive subspecies identification of 175 nontuberculous mycobacteria species based on 7547 genomic profiles.</title>
        <authorList>
            <person name="Matsumoto Y."/>
            <person name="Kinjo T."/>
            <person name="Motooka D."/>
            <person name="Nabeya D."/>
            <person name="Jung N."/>
            <person name="Uechi K."/>
            <person name="Horii T."/>
            <person name="Iida T."/>
            <person name="Fujita J."/>
            <person name="Nakamura S."/>
        </authorList>
    </citation>
    <scope>NUCLEOTIDE SEQUENCE [LARGE SCALE GENOMIC DNA]</scope>
    <source>
        <strain evidence="4 5">JCM 16367</strain>
    </source>
</reference>
<dbReference type="Proteomes" id="UP000466894">
    <property type="component" value="Chromosome"/>
</dbReference>
<dbReference type="OrthoDB" id="5244233at2"/>
<keyword evidence="2" id="KW-0472">Membrane</keyword>
<dbReference type="KEGG" id="mnv:MNVI_07390"/>
<evidence type="ECO:0000256" key="2">
    <source>
        <dbReference type="SAM" id="Phobius"/>
    </source>
</evidence>
<keyword evidence="2" id="KW-1133">Transmembrane helix</keyword>
<protein>
    <recommendedName>
        <fullName evidence="3">DUF2510 domain-containing protein</fullName>
    </recommendedName>
</protein>
<accession>A0A7I7PA09</accession>
<gene>
    <name evidence="4" type="ORF">MNVI_07390</name>
</gene>
<sequence length="133" mass="13961">MSQAESEFSKKRDDGACRIAITNPRAALRFPMGVLISIIIWGTVFGTLAGLVTNSKGRGWGEGIALGAVLGIIGLIITAFLKPVPSNPPRPVTSGAPPPGWYQNGQRGLRWWNGSEWTDAAPPPSSPPPSASA</sequence>
<dbReference type="RefSeq" id="WP_139797793.1">
    <property type="nucleotide sequence ID" value="NZ_AP022583.1"/>
</dbReference>
<feature type="transmembrane region" description="Helical" evidence="2">
    <location>
        <begin position="32"/>
        <end position="52"/>
    </location>
</feature>
<feature type="region of interest" description="Disordered" evidence="1">
    <location>
        <begin position="87"/>
        <end position="133"/>
    </location>
</feature>
<feature type="compositionally biased region" description="Pro residues" evidence="1">
    <location>
        <begin position="87"/>
        <end position="100"/>
    </location>
</feature>
<dbReference type="Pfam" id="PF10708">
    <property type="entry name" value="DUF2510"/>
    <property type="match status" value="1"/>
</dbReference>
<dbReference type="EMBL" id="AP022583">
    <property type="protein sequence ID" value="BBY05421.1"/>
    <property type="molecule type" value="Genomic_DNA"/>
</dbReference>
<feature type="transmembrane region" description="Helical" evidence="2">
    <location>
        <begin position="64"/>
        <end position="81"/>
    </location>
</feature>
<feature type="domain" description="DUF2510" evidence="3">
    <location>
        <begin position="99"/>
        <end position="129"/>
    </location>
</feature>
<organism evidence="4 5">
    <name type="scientific">Mycobacterium noviomagense</name>
    <dbReference type="NCBI Taxonomy" id="459858"/>
    <lineage>
        <taxon>Bacteria</taxon>
        <taxon>Bacillati</taxon>
        <taxon>Actinomycetota</taxon>
        <taxon>Actinomycetes</taxon>
        <taxon>Mycobacteriales</taxon>
        <taxon>Mycobacteriaceae</taxon>
        <taxon>Mycobacterium</taxon>
    </lineage>
</organism>
<feature type="compositionally biased region" description="Pro residues" evidence="1">
    <location>
        <begin position="121"/>
        <end position="133"/>
    </location>
</feature>
<dbReference type="AlphaFoldDB" id="A0A7I7PA09"/>
<evidence type="ECO:0000313" key="4">
    <source>
        <dbReference type="EMBL" id="BBY05421.1"/>
    </source>
</evidence>
<keyword evidence="2" id="KW-0812">Transmembrane</keyword>
<evidence type="ECO:0000313" key="5">
    <source>
        <dbReference type="Proteomes" id="UP000466894"/>
    </source>
</evidence>
<dbReference type="InterPro" id="IPR018929">
    <property type="entry name" value="DUF2510"/>
</dbReference>
<evidence type="ECO:0000259" key="3">
    <source>
        <dbReference type="Pfam" id="PF10708"/>
    </source>
</evidence>
<proteinExistence type="predicted"/>